<evidence type="ECO:0000313" key="11">
    <source>
        <dbReference type="EMBL" id="MFD2171818.1"/>
    </source>
</evidence>
<keyword evidence="8" id="KW-0902">Two-component regulatory system</keyword>
<dbReference type="Pfam" id="PF02518">
    <property type="entry name" value="HATPase_c"/>
    <property type="match status" value="1"/>
</dbReference>
<dbReference type="SUPFAM" id="SSF55874">
    <property type="entry name" value="ATPase domain of HSP90 chaperone/DNA topoisomerase II/histidine kinase"/>
    <property type="match status" value="1"/>
</dbReference>
<dbReference type="Proteomes" id="UP001597343">
    <property type="component" value="Unassembled WGS sequence"/>
</dbReference>
<dbReference type="Gene3D" id="3.30.565.10">
    <property type="entry name" value="Histidine kinase-like ATPase, C-terminal domain"/>
    <property type="match status" value="1"/>
</dbReference>
<dbReference type="InterPro" id="IPR036097">
    <property type="entry name" value="HisK_dim/P_sf"/>
</dbReference>
<dbReference type="SUPFAM" id="SSF47384">
    <property type="entry name" value="Homodimeric domain of signal transducing histidine kinase"/>
    <property type="match status" value="1"/>
</dbReference>
<evidence type="ECO:0000313" key="12">
    <source>
        <dbReference type="Proteomes" id="UP001597343"/>
    </source>
</evidence>
<dbReference type="EC" id="2.7.13.3" evidence="2"/>
<feature type="transmembrane region" description="Helical" evidence="9">
    <location>
        <begin position="99"/>
        <end position="119"/>
    </location>
</feature>
<organism evidence="11 12">
    <name type="scientific">Tumebacillus lipolyticus</name>
    <dbReference type="NCBI Taxonomy" id="1280370"/>
    <lineage>
        <taxon>Bacteria</taxon>
        <taxon>Bacillati</taxon>
        <taxon>Bacillota</taxon>
        <taxon>Bacilli</taxon>
        <taxon>Bacillales</taxon>
        <taxon>Alicyclobacillaceae</taxon>
        <taxon>Tumebacillus</taxon>
    </lineage>
</organism>
<keyword evidence="9" id="KW-0812">Transmembrane</keyword>
<keyword evidence="9" id="KW-1133">Transmembrane helix</keyword>
<dbReference type="SMART" id="SM00388">
    <property type="entry name" value="HisKA"/>
    <property type="match status" value="1"/>
</dbReference>
<evidence type="ECO:0000256" key="2">
    <source>
        <dbReference type="ARBA" id="ARBA00012438"/>
    </source>
</evidence>
<keyword evidence="3" id="KW-0597">Phosphoprotein</keyword>
<protein>
    <recommendedName>
        <fullName evidence="2">histidine kinase</fullName>
        <ecNumber evidence="2">2.7.13.3</ecNumber>
    </recommendedName>
</protein>
<dbReference type="RefSeq" id="WP_386048945.1">
    <property type="nucleotide sequence ID" value="NZ_JBHUIO010000011.1"/>
</dbReference>
<feature type="transmembrane region" description="Helical" evidence="9">
    <location>
        <begin position="131"/>
        <end position="153"/>
    </location>
</feature>
<reference evidence="12" key="1">
    <citation type="journal article" date="2019" name="Int. J. Syst. Evol. Microbiol.">
        <title>The Global Catalogue of Microorganisms (GCM) 10K type strain sequencing project: providing services to taxonomists for standard genome sequencing and annotation.</title>
        <authorList>
            <consortium name="The Broad Institute Genomics Platform"/>
            <consortium name="The Broad Institute Genome Sequencing Center for Infectious Disease"/>
            <person name="Wu L."/>
            <person name="Ma J."/>
        </authorList>
    </citation>
    <scope>NUCLEOTIDE SEQUENCE [LARGE SCALE GENOMIC DNA]</scope>
    <source>
        <strain evidence="12">CGMCC 1.13574</strain>
    </source>
</reference>
<proteinExistence type="predicted"/>
<evidence type="ECO:0000256" key="1">
    <source>
        <dbReference type="ARBA" id="ARBA00000085"/>
    </source>
</evidence>
<keyword evidence="9" id="KW-0472">Membrane</keyword>
<dbReference type="EMBL" id="JBHUIO010000011">
    <property type="protein sequence ID" value="MFD2171818.1"/>
    <property type="molecule type" value="Genomic_DNA"/>
</dbReference>
<comment type="catalytic activity">
    <reaction evidence="1">
        <text>ATP + protein L-histidine = ADP + protein N-phospho-L-histidine.</text>
        <dbReference type="EC" id="2.7.13.3"/>
    </reaction>
</comment>
<dbReference type="PANTHER" id="PTHR43065">
    <property type="entry name" value="SENSOR HISTIDINE KINASE"/>
    <property type="match status" value="1"/>
</dbReference>
<evidence type="ECO:0000256" key="7">
    <source>
        <dbReference type="ARBA" id="ARBA00022840"/>
    </source>
</evidence>
<feature type="transmembrane region" description="Helical" evidence="9">
    <location>
        <begin position="71"/>
        <end position="93"/>
    </location>
</feature>
<keyword evidence="4" id="KW-0808">Transferase</keyword>
<dbReference type="PROSITE" id="PS50109">
    <property type="entry name" value="HIS_KIN"/>
    <property type="match status" value="1"/>
</dbReference>
<evidence type="ECO:0000256" key="3">
    <source>
        <dbReference type="ARBA" id="ARBA00022553"/>
    </source>
</evidence>
<dbReference type="Pfam" id="PF00512">
    <property type="entry name" value="HisKA"/>
    <property type="match status" value="1"/>
</dbReference>
<feature type="transmembrane region" description="Helical" evidence="9">
    <location>
        <begin position="37"/>
        <end position="59"/>
    </location>
</feature>
<dbReference type="SMART" id="SM00387">
    <property type="entry name" value="HATPase_c"/>
    <property type="match status" value="1"/>
</dbReference>
<evidence type="ECO:0000256" key="6">
    <source>
        <dbReference type="ARBA" id="ARBA00022777"/>
    </source>
</evidence>
<feature type="transmembrane region" description="Helical" evidence="9">
    <location>
        <begin position="7"/>
        <end position="25"/>
    </location>
</feature>
<evidence type="ECO:0000256" key="9">
    <source>
        <dbReference type="SAM" id="Phobius"/>
    </source>
</evidence>
<accession>A0ABW5A0S1</accession>
<sequence length="427" mass="47797">MGGIQELLLNLLFILLPIFVYQTFWGDKETEMPKRNLIAIGFLAVSSTLLCMTFPVTLVPGFSLDLRLVPLLLGTLYGGWRVSLFVLLSLFSYRIFQGSLGIGFLLMMLYLPPIIAVAVASERRYFQLSRLGKTMFAMSLCMLMLIPTSLSILYRADVTAWQNPILPFLGFFSLSNLFAVLIGIYLIENIREKALMRLEAQRNEKLYVLGELAAAIAHEIRNPMTVVRGFLQLLQEQHISPEKQKKFMQLSIDELDRSELIISNYLAFAKPQIDKPERIDVGQRIHSVADIISSFAILRSVTVEHQSEHDLIIAGDPEKLSQALMNLFKNGIEAMTQGGTLQIHAHKRGHSVQIEVIDTGVGMSAAELTRLGNPYYSTKEMGTGLGLMVTYRLIHSMNGQVGVKSEKGKGTRFTLTFPLLDKNALPD</sequence>
<gene>
    <name evidence="11" type="ORF">ACFSOY_17790</name>
</gene>
<comment type="caution">
    <text evidence="11">The sequence shown here is derived from an EMBL/GenBank/DDBJ whole genome shotgun (WGS) entry which is preliminary data.</text>
</comment>
<evidence type="ECO:0000259" key="10">
    <source>
        <dbReference type="PROSITE" id="PS50109"/>
    </source>
</evidence>
<evidence type="ECO:0000256" key="4">
    <source>
        <dbReference type="ARBA" id="ARBA00022679"/>
    </source>
</evidence>
<keyword evidence="7 11" id="KW-0067">ATP-binding</keyword>
<dbReference type="PANTHER" id="PTHR43065:SF46">
    <property type="entry name" value="C4-DICARBOXYLATE TRANSPORT SENSOR PROTEIN DCTB"/>
    <property type="match status" value="1"/>
</dbReference>
<keyword evidence="12" id="KW-1185">Reference proteome</keyword>
<feature type="transmembrane region" description="Helical" evidence="9">
    <location>
        <begin position="165"/>
        <end position="187"/>
    </location>
</feature>
<dbReference type="GO" id="GO:0005524">
    <property type="term" value="F:ATP binding"/>
    <property type="evidence" value="ECO:0007669"/>
    <property type="project" value="UniProtKB-KW"/>
</dbReference>
<dbReference type="InterPro" id="IPR003594">
    <property type="entry name" value="HATPase_dom"/>
</dbReference>
<dbReference type="InterPro" id="IPR004358">
    <property type="entry name" value="Sig_transdc_His_kin-like_C"/>
</dbReference>
<evidence type="ECO:0000256" key="5">
    <source>
        <dbReference type="ARBA" id="ARBA00022741"/>
    </source>
</evidence>
<keyword evidence="5" id="KW-0547">Nucleotide-binding</keyword>
<dbReference type="PRINTS" id="PR00344">
    <property type="entry name" value="BCTRLSENSOR"/>
</dbReference>
<dbReference type="Gene3D" id="1.10.287.130">
    <property type="match status" value="1"/>
</dbReference>
<dbReference type="InterPro" id="IPR005467">
    <property type="entry name" value="His_kinase_dom"/>
</dbReference>
<name>A0ABW5A0S1_9BACL</name>
<evidence type="ECO:0000256" key="8">
    <source>
        <dbReference type="ARBA" id="ARBA00023012"/>
    </source>
</evidence>
<feature type="domain" description="Histidine kinase" evidence="10">
    <location>
        <begin position="215"/>
        <end position="421"/>
    </location>
</feature>
<keyword evidence="6" id="KW-0418">Kinase</keyword>
<dbReference type="InterPro" id="IPR003661">
    <property type="entry name" value="HisK_dim/P_dom"/>
</dbReference>
<dbReference type="InterPro" id="IPR036890">
    <property type="entry name" value="HATPase_C_sf"/>
</dbReference>
<dbReference type="CDD" id="cd00082">
    <property type="entry name" value="HisKA"/>
    <property type="match status" value="1"/>
</dbReference>